<gene>
    <name evidence="2" type="ORF">SSEG_00401</name>
</gene>
<protein>
    <submittedName>
        <fullName evidence="2">Uncharacterized protein</fullName>
    </submittedName>
</protein>
<dbReference type="HOGENOM" id="CLU_193067_1_0_11"/>
<keyword evidence="3" id="KW-1185">Reference proteome</keyword>
<dbReference type="EMBL" id="CM000951">
    <property type="protein sequence ID" value="EDY53821.1"/>
    <property type="molecule type" value="Genomic_DNA"/>
</dbReference>
<feature type="compositionally biased region" description="Low complexity" evidence="1">
    <location>
        <begin position="41"/>
        <end position="50"/>
    </location>
</feature>
<reference evidence="2" key="1">
    <citation type="submission" date="2009-10" db="EMBL/GenBank/DDBJ databases">
        <title>The genome sequence of Streptomyces sviceus strain ATCC 29083.</title>
        <authorList>
            <consortium name="The Broad Institute Genome Sequencing Platform"/>
            <consortium name="Broad Institute Microbial Sequencing Center"/>
            <person name="Fischbach M."/>
            <person name="Godfrey P."/>
            <person name="Ward D."/>
            <person name="Young S."/>
            <person name="Zeng Q."/>
            <person name="Koehrsen M."/>
            <person name="Alvarado L."/>
            <person name="Berlin A.M."/>
            <person name="Bochicchio J."/>
            <person name="Borenstein D."/>
            <person name="Chapman S.B."/>
            <person name="Chen Z."/>
            <person name="Engels R."/>
            <person name="Freedman E."/>
            <person name="Gellesch M."/>
            <person name="Goldberg J."/>
            <person name="Griggs A."/>
            <person name="Gujja S."/>
            <person name="Heilman E.R."/>
            <person name="Heiman D.I."/>
            <person name="Hepburn T.A."/>
            <person name="Howarth C."/>
            <person name="Jen D."/>
            <person name="Larson L."/>
            <person name="Lewis B."/>
            <person name="Mehta T."/>
            <person name="Park D."/>
            <person name="Pearson M."/>
            <person name="Richards J."/>
            <person name="Roberts A."/>
            <person name="Saif S."/>
            <person name="Shea T.D."/>
            <person name="Shenoy N."/>
            <person name="Sisk P."/>
            <person name="Stolte C."/>
            <person name="Sykes S.N."/>
            <person name="Thomson T."/>
            <person name="Walk T."/>
            <person name="White J."/>
            <person name="Yandava C."/>
            <person name="Straight P."/>
            <person name="Clardy J."/>
            <person name="Hung D."/>
            <person name="Kolter R."/>
            <person name="Mekalanos J."/>
            <person name="Walker S."/>
            <person name="Walsh C.T."/>
            <person name="Wieland-Brown L.C."/>
            <person name="Haas B."/>
            <person name="Nusbaum C."/>
            <person name="Birren B."/>
        </authorList>
    </citation>
    <scope>NUCLEOTIDE SEQUENCE [LARGE SCALE GENOMIC DNA]</scope>
    <source>
        <strain evidence="2">ATCC 29083</strain>
    </source>
</reference>
<name>B5HLW6_STRX2</name>
<proteinExistence type="predicted"/>
<evidence type="ECO:0000256" key="1">
    <source>
        <dbReference type="SAM" id="MobiDB-lite"/>
    </source>
</evidence>
<dbReference type="AlphaFoldDB" id="B5HLW6"/>
<feature type="region of interest" description="Disordered" evidence="1">
    <location>
        <begin position="41"/>
        <end position="60"/>
    </location>
</feature>
<sequence length="60" mass="6129">MIKQVSHTVAGTDPAGIALALDVAYALHAPVPRAPEVASPAVARRGVSAARSRRRSAARG</sequence>
<evidence type="ECO:0000313" key="2">
    <source>
        <dbReference type="EMBL" id="EDY53821.1"/>
    </source>
</evidence>
<organism evidence="2 3">
    <name type="scientific">Streptomyces sviceus (strain ATCC 29083 / DSM 924 / JCM 4929 / NBRC 13980 / NCIMB 11184 / NRRL 5439 / UC 5370)</name>
    <dbReference type="NCBI Taxonomy" id="463191"/>
    <lineage>
        <taxon>Bacteria</taxon>
        <taxon>Bacillati</taxon>
        <taxon>Actinomycetota</taxon>
        <taxon>Actinomycetes</taxon>
        <taxon>Kitasatosporales</taxon>
        <taxon>Streptomycetaceae</taxon>
        <taxon>Streptomyces</taxon>
    </lineage>
</organism>
<dbReference type="OrthoDB" id="4324684at2"/>
<dbReference type="RefSeq" id="WP_007383002.1">
    <property type="nucleotide sequence ID" value="NZ_CM000951.1"/>
</dbReference>
<feature type="compositionally biased region" description="Basic residues" evidence="1">
    <location>
        <begin position="51"/>
        <end position="60"/>
    </location>
</feature>
<evidence type="ECO:0000313" key="3">
    <source>
        <dbReference type="Proteomes" id="UP000002785"/>
    </source>
</evidence>
<dbReference type="eggNOG" id="ENOG5030G93">
    <property type="taxonomic scope" value="Bacteria"/>
</dbReference>
<dbReference type="Proteomes" id="UP000002785">
    <property type="component" value="Chromosome"/>
</dbReference>
<accession>B5HLW6</accession>